<protein>
    <submittedName>
        <fullName evidence="2">Uncharacterized protein</fullName>
    </submittedName>
</protein>
<dbReference type="AlphaFoldDB" id="A0A1Q9BQM3"/>
<sequence length="62" mass="6993">DAPRGSRSRSRRSRHKHKKRRDGGGRRRHAGAAEYSERQGHGMTPSVPSLAWPVWVAYALNS</sequence>
<organism evidence="2 3">
    <name type="scientific">Symbiodinium microadriaticum</name>
    <name type="common">Dinoflagellate</name>
    <name type="synonym">Zooxanthella microadriatica</name>
    <dbReference type="NCBI Taxonomy" id="2951"/>
    <lineage>
        <taxon>Eukaryota</taxon>
        <taxon>Sar</taxon>
        <taxon>Alveolata</taxon>
        <taxon>Dinophyceae</taxon>
        <taxon>Suessiales</taxon>
        <taxon>Symbiodiniaceae</taxon>
        <taxon>Symbiodinium</taxon>
    </lineage>
</organism>
<dbReference type="Proteomes" id="UP000186817">
    <property type="component" value="Unassembled WGS sequence"/>
</dbReference>
<keyword evidence="3" id="KW-1185">Reference proteome</keyword>
<gene>
    <name evidence="2" type="ORF">AK812_SmicGene47968</name>
</gene>
<evidence type="ECO:0000313" key="2">
    <source>
        <dbReference type="EMBL" id="OLP72985.1"/>
    </source>
</evidence>
<evidence type="ECO:0000313" key="3">
    <source>
        <dbReference type="Proteomes" id="UP000186817"/>
    </source>
</evidence>
<dbReference type="EMBL" id="LSRX01006766">
    <property type="protein sequence ID" value="OLP72985.1"/>
    <property type="molecule type" value="Genomic_DNA"/>
</dbReference>
<proteinExistence type="predicted"/>
<evidence type="ECO:0000256" key="1">
    <source>
        <dbReference type="SAM" id="MobiDB-lite"/>
    </source>
</evidence>
<feature type="region of interest" description="Disordered" evidence="1">
    <location>
        <begin position="1"/>
        <end position="48"/>
    </location>
</feature>
<name>A0A1Q9BQM3_SYMMI</name>
<reference evidence="2 3" key="1">
    <citation type="submission" date="2016-02" db="EMBL/GenBank/DDBJ databases">
        <title>Genome analysis of coral dinoflagellate symbionts highlights evolutionary adaptations to a symbiotic lifestyle.</title>
        <authorList>
            <person name="Aranda M."/>
            <person name="Li Y."/>
            <person name="Liew Y.J."/>
            <person name="Baumgarten S."/>
            <person name="Simakov O."/>
            <person name="Wilson M."/>
            <person name="Piel J."/>
            <person name="Ashoor H."/>
            <person name="Bougouffa S."/>
            <person name="Bajic V.B."/>
            <person name="Ryu T."/>
            <person name="Ravasi T."/>
            <person name="Bayer T."/>
            <person name="Micklem G."/>
            <person name="Kim H."/>
            <person name="Bhak J."/>
            <person name="Lajeunesse T.C."/>
            <person name="Voolstra C.R."/>
        </authorList>
    </citation>
    <scope>NUCLEOTIDE SEQUENCE [LARGE SCALE GENOMIC DNA]</scope>
    <source>
        <strain evidence="2 3">CCMP2467</strain>
    </source>
</reference>
<accession>A0A1Q9BQM3</accession>
<comment type="caution">
    <text evidence="2">The sequence shown here is derived from an EMBL/GenBank/DDBJ whole genome shotgun (WGS) entry which is preliminary data.</text>
</comment>
<feature type="compositionally biased region" description="Basic residues" evidence="1">
    <location>
        <begin position="1"/>
        <end position="30"/>
    </location>
</feature>
<feature type="non-terminal residue" evidence="2">
    <location>
        <position position="1"/>
    </location>
</feature>